<name>A0A086AR07_FLAHY</name>
<reference evidence="2 4" key="2">
    <citation type="submission" date="2016-11" db="EMBL/GenBank/DDBJ databases">
        <title>Whole genomes of Flavobacteriaceae.</title>
        <authorList>
            <person name="Stine C."/>
            <person name="Li C."/>
            <person name="Tadesse D."/>
        </authorList>
    </citation>
    <scope>NUCLEOTIDE SEQUENCE [LARGE SCALE GENOMIC DNA]</scope>
    <source>
        <strain evidence="2 4">ATCC 29551</strain>
    </source>
</reference>
<dbReference type="AlphaFoldDB" id="A0A086AR07"/>
<gene>
    <name evidence="2" type="ORF">B0A62_12365</name>
    <name evidence="1" type="ORF">IW20_03990</name>
</gene>
<accession>A0A086AR07</accession>
<organism evidence="1 3">
    <name type="scientific">Flavobacterium hydatis</name>
    <name type="common">Cytophaga aquatilis</name>
    <dbReference type="NCBI Taxonomy" id="991"/>
    <lineage>
        <taxon>Bacteria</taxon>
        <taxon>Pseudomonadati</taxon>
        <taxon>Bacteroidota</taxon>
        <taxon>Flavobacteriia</taxon>
        <taxon>Flavobacteriales</taxon>
        <taxon>Flavobacteriaceae</taxon>
        <taxon>Flavobacterium</taxon>
    </lineage>
</organism>
<dbReference type="EMBL" id="JPRM01000004">
    <property type="protein sequence ID" value="KFF19121.1"/>
    <property type="molecule type" value="Genomic_DNA"/>
</dbReference>
<keyword evidence="4" id="KW-1185">Reference proteome</keyword>
<reference evidence="1 3" key="1">
    <citation type="submission" date="2014-07" db="EMBL/GenBank/DDBJ databases">
        <title>Genome of Flavobacterium hydatis DSM 2063.</title>
        <authorList>
            <person name="Pipes S.E."/>
            <person name="Stropko S.J."/>
            <person name="Newman J.D."/>
        </authorList>
    </citation>
    <scope>NUCLEOTIDE SEQUENCE [LARGE SCALE GENOMIC DNA]</scope>
    <source>
        <strain evidence="1 3">DSM 2063</strain>
    </source>
</reference>
<dbReference type="RefSeq" id="WP_035619123.1">
    <property type="nucleotide sequence ID" value="NZ_JBEWQG010000032.1"/>
</dbReference>
<proteinExistence type="predicted"/>
<evidence type="ECO:0000313" key="1">
    <source>
        <dbReference type="EMBL" id="KFF19121.1"/>
    </source>
</evidence>
<dbReference type="STRING" id="991.IW20_03990"/>
<dbReference type="Proteomes" id="UP000028712">
    <property type="component" value="Unassembled WGS sequence"/>
</dbReference>
<dbReference type="EMBL" id="MUGY01000013">
    <property type="protein sequence ID" value="OXA93544.1"/>
    <property type="molecule type" value="Genomic_DNA"/>
</dbReference>
<sequence>MEIKHKKSVTELLESMNKVEYFKKLRPEDNTDDSFSVTLKVSCYNELNIMVSDLLKASIILLNEDARNLSNLTKVTDINVMTLLEIALQLLPEQEMELLDDLHKIHLKSNKE</sequence>
<evidence type="ECO:0000313" key="2">
    <source>
        <dbReference type="EMBL" id="OXA93544.1"/>
    </source>
</evidence>
<evidence type="ECO:0000313" key="3">
    <source>
        <dbReference type="Proteomes" id="UP000028712"/>
    </source>
</evidence>
<dbReference type="OrthoDB" id="1358284at2"/>
<dbReference type="eggNOG" id="ENOG5030YP1">
    <property type="taxonomic scope" value="Bacteria"/>
</dbReference>
<comment type="caution">
    <text evidence="1">The sequence shown here is derived from an EMBL/GenBank/DDBJ whole genome shotgun (WGS) entry which is preliminary data.</text>
</comment>
<protein>
    <submittedName>
        <fullName evidence="1">Uncharacterized protein</fullName>
    </submittedName>
</protein>
<dbReference type="Proteomes" id="UP000198424">
    <property type="component" value="Unassembled WGS sequence"/>
</dbReference>
<evidence type="ECO:0000313" key="4">
    <source>
        <dbReference type="Proteomes" id="UP000198424"/>
    </source>
</evidence>